<evidence type="ECO:0000256" key="5">
    <source>
        <dbReference type="ARBA" id="ARBA00038359"/>
    </source>
</evidence>
<feature type="transmembrane region" description="Helical" evidence="7">
    <location>
        <begin position="62"/>
        <end position="85"/>
    </location>
</feature>
<gene>
    <name evidence="9" type="ORF">GQ26_0241370</name>
</gene>
<dbReference type="EMBL" id="JPOX01000024">
    <property type="protein sequence ID" value="KFX45304.1"/>
    <property type="molecule type" value="Genomic_DNA"/>
</dbReference>
<evidence type="ECO:0000259" key="8">
    <source>
        <dbReference type="Pfam" id="PF20684"/>
    </source>
</evidence>
<dbReference type="GO" id="GO:0016020">
    <property type="term" value="C:membrane"/>
    <property type="evidence" value="ECO:0007669"/>
    <property type="project" value="UniProtKB-SubCell"/>
</dbReference>
<evidence type="ECO:0000313" key="9">
    <source>
        <dbReference type="EMBL" id="KFX45304.1"/>
    </source>
</evidence>
<dbReference type="InterPro" id="IPR049326">
    <property type="entry name" value="Rhodopsin_dom_fungi"/>
</dbReference>
<feature type="transmembrane region" description="Helical" evidence="7">
    <location>
        <begin position="105"/>
        <end position="127"/>
    </location>
</feature>
<evidence type="ECO:0000256" key="2">
    <source>
        <dbReference type="ARBA" id="ARBA00022692"/>
    </source>
</evidence>
<dbReference type="AlphaFoldDB" id="A0A093V5N4"/>
<feature type="transmembrane region" description="Helical" evidence="7">
    <location>
        <begin position="17"/>
        <end position="42"/>
    </location>
</feature>
<keyword evidence="3 7" id="KW-1133">Transmembrane helix</keyword>
<feature type="domain" description="Rhodopsin" evidence="8">
    <location>
        <begin position="54"/>
        <end position="233"/>
    </location>
</feature>
<dbReference type="eggNOG" id="ENOG502RN02">
    <property type="taxonomic scope" value="Eukaryota"/>
</dbReference>
<evidence type="ECO:0000256" key="1">
    <source>
        <dbReference type="ARBA" id="ARBA00004141"/>
    </source>
</evidence>
<feature type="compositionally biased region" description="Low complexity" evidence="6">
    <location>
        <begin position="338"/>
        <end position="355"/>
    </location>
</feature>
<comment type="subcellular location">
    <subcellularLocation>
        <location evidence="1">Membrane</location>
        <topology evidence="1">Multi-pass membrane protein</topology>
    </subcellularLocation>
</comment>
<comment type="caution">
    <text evidence="9">The sequence shown here is derived from an EMBL/GenBank/DDBJ whole genome shotgun (WGS) entry which is preliminary data.</text>
</comment>
<evidence type="ECO:0000256" key="3">
    <source>
        <dbReference type="ARBA" id="ARBA00022989"/>
    </source>
</evidence>
<name>A0A093V5N4_TALMA</name>
<evidence type="ECO:0000256" key="4">
    <source>
        <dbReference type="ARBA" id="ARBA00023136"/>
    </source>
</evidence>
<dbReference type="Pfam" id="PF20684">
    <property type="entry name" value="Fung_rhodopsin"/>
    <property type="match status" value="1"/>
</dbReference>
<organism evidence="9">
    <name type="scientific">Talaromyces marneffei PM1</name>
    <dbReference type="NCBI Taxonomy" id="1077442"/>
    <lineage>
        <taxon>Eukaryota</taxon>
        <taxon>Fungi</taxon>
        <taxon>Dikarya</taxon>
        <taxon>Ascomycota</taxon>
        <taxon>Pezizomycotina</taxon>
        <taxon>Eurotiomycetes</taxon>
        <taxon>Eurotiomycetidae</taxon>
        <taxon>Eurotiales</taxon>
        <taxon>Trichocomaceae</taxon>
        <taxon>Talaromyces</taxon>
        <taxon>Talaromyces sect. Talaromyces</taxon>
    </lineage>
</organism>
<dbReference type="PANTHER" id="PTHR33048:SF129">
    <property type="entry name" value="INTEGRAL MEMBRANE PROTEIN-RELATED"/>
    <property type="match status" value="1"/>
</dbReference>
<keyword evidence="2 7" id="KW-0812">Transmembrane</keyword>
<keyword evidence="4 7" id="KW-0472">Membrane</keyword>
<protein>
    <recommendedName>
        <fullName evidence="8">Rhodopsin domain-containing protein</fullName>
    </recommendedName>
</protein>
<dbReference type="InterPro" id="IPR052337">
    <property type="entry name" value="SAT4-like"/>
</dbReference>
<comment type="similarity">
    <text evidence="5">Belongs to the SAT4 family.</text>
</comment>
<evidence type="ECO:0000256" key="6">
    <source>
        <dbReference type="SAM" id="MobiDB-lite"/>
    </source>
</evidence>
<feature type="transmembrane region" description="Helical" evidence="7">
    <location>
        <begin position="139"/>
        <end position="161"/>
    </location>
</feature>
<dbReference type="PANTHER" id="PTHR33048">
    <property type="entry name" value="PTH11-LIKE INTEGRAL MEMBRANE PROTEIN (AFU_ORTHOLOGUE AFUA_5G11245)"/>
    <property type="match status" value="1"/>
</dbReference>
<accession>A0A093V5N4</accession>
<sequence length="499" mass="56497">MDVPQPDEGDINVGTDIFRACWVLTGLVGAVLVFRCAVKAWIRWALPQVSAPGRIWGLEDVFFFFGYTVDILHMTLIQHSYNWGLGRHFYYLTPEEKVQALRYDFASQPCAVAAAMISRTGMMWFLLSCFANSNRRLRISIIICMIVQIVVNSITIVQIVVQCGPNPYHSTDRTKYFHYMWDPLPSDGSVKCQSPHVQTTIGYVQGAFNTIIDMYLAGISAFELWQFFIQTLQRNPSVSVWAQFSKINPNVRSRRIWQTLTLSGPLVLSGAASIVKTYLLQSLGDRLDFTYNIVTFILWVKIENYGILIATCAPVIRLFLRTFVDMRREGRYGGYPWSRSHSSNPHNSNENSSSSGQQEIEMKRGNKFQQRFNLSRTDGSRVDPDKTFDSLFDDSYLLNTVDDESKHVPSAAGPSHTINLVARMPSPVNSRDTRHSTGVGVTVKTDIVVEVDEELGMSRGSESSSQSKDGHLYPTFTLQDDQSWVERHASAYVWKTSNQ</sequence>
<proteinExistence type="inferred from homology"/>
<dbReference type="EMBL" id="JPOX01000024">
    <property type="protein sequence ID" value="KFX45303.1"/>
    <property type="molecule type" value="Genomic_DNA"/>
</dbReference>
<reference evidence="9" key="1">
    <citation type="journal article" date="2014" name="PLoS Genet.">
        <title>Signature Gene Expression Reveals Novel Clues to the Molecular Mechanisms of Dimorphic Transition in Penicillium marneffei.</title>
        <authorList>
            <person name="Yang E."/>
            <person name="Wang G."/>
            <person name="Cai J."/>
            <person name="Woo P.C."/>
            <person name="Lau S.K."/>
            <person name="Yuen K.-Y."/>
            <person name="Chow W.-N."/>
            <person name="Lin X."/>
        </authorList>
    </citation>
    <scope>NUCLEOTIDE SEQUENCE [LARGE SCALE GENOMIC DNA]</scope>
    <source>
        <strain evidence="9">PM1</strain>
    </source>
</reference>
<dbReference type="HOGENOM" id="CLU_050086_0_0_1"/>
<evidence type="ECO:0000256" key="7">
    <source>
        <dbReference type="SAM" id="Phobius"/>
    </source>
</evidence>
<feature type="region of interest" description="Disordered" evidence="6">
    <location>
        <begin position="335"/>
        <end position="360"/>
    </location>
</feature>